<gene>
    <name evidence="2" type="ORF">SCHCODRAFT_104581</name>
</gene>
<keyword evidence="1" id="KW-1133">Transmembrane helix</keyword>
<dbReference type="AlphaFoldDB" id="D8PL64"/>
<evidence type="ECO:0000313" key="2">
    <source>
        <dbReference type="EMBL" id="EFJ04052.1"/>
    </source>
</evidence>
<dbReference type="HOGENOM" id="CLU_2723618_0_0_1"/>
<evidence type="ECO:0000256" key="1">
    <source>
        <dbReference type="SAM" id="Phobius"/>
    </source>
</evidence>
<dbReference type="Proteomes" id="UP000007431">
    <property type="component" value="Unassembled WGS sequence"/>
</dbReference>
<reference evidence="2 3" key="1">
    <citation type="journal article" date="2010" name="Nat. Biotechnol.">
        <title>Genome sequence of the model mushroom Schizophyllum commune.</title>
        <authorList>
            <person name="Ohm R.A."/>
            <person name="de Jong J.F."/>
            <person name="Lugones L.G."/>
            <person name="Aerts A."/>
            <person name="Kothe E."/>
            <person name="Stajich J.E."/>
            <person name="de Vries R.P."/>
            <person name="Record E."/>
            <person name="Levasseur A."/>
            <person name="Baker S.E."/>
            <person name="Bartholomew K.A."/>
            <person name="Coutinho P.M."/>
            <person name="Erdmann S."/>
            <person name="Fowler T.J."/>
            <person name="Gathman A.C."/>
            <person name="Lombard V."/>
            <person name="Henrissat B."/>
            <person name="Knabe N."/>
            <person name="Kuees U."/>
            <person name="Lilly W.W."/>
            <person name="Lindquist E."/>
            <person name="Lucas S."/>
            <person name="Magnuson J.K."/>
            <person name="Piumi F."/>
            <person name="Raudaskoski M."/>
            <person name="Salamov A."/>
            <person name="Schmutz J."/>
            <person name="Schwarze F.W.M.R."/>
            <person name="vanKuyk P.A."/>
            <person name="Horton J.S."/>
            <person name="Grigoriev I.V."/>
            <person name="Woesten H.A.B."/>
        </authorList>
    </citation>
    <scope>NUCLEOTIDE SEQUENCE [LARGE SCALE GENOMIC DNA]</scope>
    <source>
        <strain evidence="3">H4-8 / FGSC 9210</strain>
    </source>
</reference>
<dbReference type="GeneID" id="9594977"/>
<protein>
    <submittedName>
        <fullName evidence="2">Uncharacterized protein</fullName>
    </submittedName>
</protein>
<accession>D8PL64</accession>
<organism evidence="3">
    <name type="scientific">Schizophyllum commune (strain H4-8 / FGSC 9210)</name>
    <name type="common">Split gill fungus</name>
    <dbReference type="NCBI Taxonomy" id="578458"/>
    <lineage>
        <taxon>Eukaryota</taxon>
        <taxon>Fungi</taxon>
        <taxon>Dikarya</taxon>
        <taxon>Basidiomycota</taxon>
        <taxon>Agaricomycotina</taxon>
        <taxon>Agaricomycetes</taxon>
        <taxon>Agaricomycetidae</taxon>
        <taxon>Agaricales</taxon>
        <taxon>Schizophyllaceae</taxon>
        <taxon>Schizophyllum</taxon>
    </lineage>
</organism>
<dbReference type="RefSeq" id="XP_003038954.1">
    <property type="nucleotide sequence ID" value="XM_003038908.1"/>
</dbReference>
<name>D8PL64_SCHCM</name>
<keyword evidence="1" id="KW-0472">Membrane</keyword>
<sequence>MFAAAGYAGVQLIAMLTAVGSCAFVLRIKRCLRAVDEEEYLDEKLACYAYAARMQIMDCSSRPLTKEEREAL</sequence>
<evidence type="ECO:0000313" key="3">
    <source>
        <dbReference type="Proteomes" id="UP000007431"/>
    </source>
</evidence>
<dbReference type="EMBL" id="GL377302">
    <property type="protein sequence ID" value="EFJ04052.1"/>
    <property type="molecule type" value="Genomic_DNA"/>
</dbReference>
<keyword evidence="1" id="KW-0812">Transmembrane</keyword>
<feature type="non-terminal residue" evidence="2">
    <location>
        <position position="72"/>
    </location>
</feature>
<dbReference type="KEGG" id="scm:SCHCO_02487308"/>
<dbReference type="VEuPathDB" id="FungiDB:SCHCODRAFT_02487308"/>
<proteinExistence type="predicted"/>
<dbReference type="InParanoid" id="D8PL64"/>
<keyword evidence="3" id="KW-1185">Reference proteome</keyword>
<feature type="transmembrane region" description="Helical" evidence="1">
    <location>
        <begin position="6"/>
        <end position="26"/>
    </location>
</feature>
<dbReference type="OrthoDB" id="10292707at2759"/>